<dbReference type="InterPro" id="IPR005144">
    <property type="entry name" value="ATP-cone_dom"/>
</dbReference>
<evidence type="ECO:0000256" key="2">
    <source>
        <dbReference type="ARBA" id="ARBA00012274"/>
    </source>
</evidence>
<evidence type="ECO:0000256" key="8">
    <source>
        <dbReference type="ARBA" id="ARBA00024942"/>
    </source>
</evidence>
<feature type="coiled-coil region" evidence="11">
    <location>
        <begin position="579"/>
        <end position="651"/>
    </location>
</feature>
<dbReference type="Pfam" id="PF17675">
    <property type="entry name" value="APG6_N"/>
    <property type="match status" value="2"/>
</dbReference>
<dbReference type="InterPro" id="IPR038274">
    <property type="entry name" value="Atg6/Beclin_C_sf"/>
</dbReference>
<dbReference type="GO" id="GO:0005971">
    <property type="term" value="C:ribonucleoside-diphosphate reductase complex"/>
    <property type="evidence" value="ECO:0007669"/>
    <property type="project" value="TreeGrafter"/>
</dbReference>
<evidence type="ECO:0000256" key="4">
    <source>
        <dbReference type="ARBA" id="ARBA00022741"/>
    </source>
</evidence>
<evidence type="ECO:0000256" key="7">
    <source>
        <dbReference type="ARBA" id="ARBA00023116"/>
    </source>
</evidence>
<dbReference type="InterPro" id="IPR013509">
    <property type="entry name" value="RNR_lsu_N"/>
</dbReference>
<dbReference type="EC" id="1.17.4.1" evidence="2 10"/>
<comment type="catalytic activity">
    <reaction evidence="10">
        <text>a 2'-deoxyribonucleoside 5'-diphosphate + [thioredoxin]-disulfide + H2O = a ribonucleoside 5'-diphosphate + [thioredoxin]-dithiol</text>
        <dbReference type="Rhea" id="RHEA:23252"/>
        <dbReference type="Rhea" id="RHEA-COMP:10698"/>
        <dbReference type="Rhea" id="RHEA-COMP:10700"/>
        <dbReference type="ChEBI" id="CHEBI:15377"/>
        <dbReference type="ChEBI" id="CHEBI:29950"/>
        <dbReference type="ChEBI" id="CHEBI:50058"/>
        <dbReference type="ChEBI" id="CHEBI:57930"/>
        <dbReference type="ChEBI" id="CHEBI:73316"/>
        <dbReference type="EC" id="1.17.4.1"/>
    </reaction>
</comment>
<name>A0A099P2F9_PICKU</name>
<dbReference type="Pfam" id="PF02867">
    <property type="entry name" value="Ribonuc_red_lgC"/>
    <property type="match status" value="1"/>
</dbReference>
<accession>A0A099P2F9</accession>
<dbReference type="InterPro" id="IPR041691">
    <property type="entry name" value="Atg6/beclin_CC"/>
</dbReference>
<comment type="similarity">
    <text evidence="1 10">Belongs to the ribonucleoside diphosphate reductase large chain family.</text>
</comment>
<reference evidence="14" key="1">
    <citation type="journal article" date="2014" name="Microb. Cell Fact.">
        <title>Exploiting Issatchenkia orientalis SD108 for succinic acid production.</title>
        <authorList>
            <person name="Xiao H."/>
            <person name="Shao Z."/>
            <person name="Jiang Y."/>
            <person name="Dole S."/>
            <person name="Zhao H."/>
        </authorList>
    </citation>
    <scope>NUCLEOTIDE SEQUENCE [LARGE SCALE GENOMIC DNA]</scope>
    <source>
        <strain evidence="14">SD108</strain>
    </source>
</reference>
<dbReference type="UniPathway" id="UPA00326"/>
<dbReference type="Gene3D" id="3.20.70.20">
    <property type="match status" value="1"/>
</dbReference>
<evidence type="ECO:0000259" key="12">
    <source>
        <dbReference type="PROSITE" id="PS51161"/>
    </source>
</evidence>
<organism evidence="13 14">
    <name type="scientific">Pichia kudriavzevii</name>
    <name type="common">Yeast</name>
    <name type="synonym">Issatchenkia orientalis</name>
    <dbReference type="NCBI Taxonomy" id="4909"/>
    <lineage>
        <taxon>Eukaryota</taxon>
        <taxon>Fungi</taxon>
        <taxon>Dikarya</taxon>
        <taxon>Ascomycota</taxon>
        <taxon>Saccharomycotina</taxon>
        <taxon>Pichiomycetes</taxon>
        <taxon>Pichiales</taxon>
        <taxon>Pichiaceae</taxon>
        <taxon>Pichia</taxon>
    </lineage>
</organism>
<dbReference type="PRINTS" id="PR01183">
    <property type="entry name" value="RIBORDTASEM1"/>
</dbReference>
<gene>
    <name evidence="13" type="ORF">JL09_g2411</name>
</gene>
<dbReference type="HOGENOM" id="CLU_245509_0_0_1"/>
<dbReference type="PROSITE" id="PS51161">
    <property type="entry name" value="ATP_CONE"/>
    <property type="match status" value="1"/>
</dbReference>
<comment type="function">
    <text evidence="8 10">Provides the precursors necessary for DNA synthesis. Catalyzes the biosynthesis of deoxyribonucleotides from the corresponding ribonucleotides.</text>
</comment>
<dbReference type="PANTHER" id="PTHR11573">
    <property type="entry name" value="RIBONUCLEOSIDE-DIPHOSPHATE REDUCTASE LARGE CHAIN"/>
    <property type="match status" value="1"/>
</dbReference>
<evidence type="ECO:0000256" key="5">
    <source>
        <dbReference type="ARBA" id="ARBA00022840"/>
    </source>
</evidence>
<sequence>MGTPLHYCRSCNLPLELDDSLKSLTPAKENLLTLNYAEQPSPIRIEKGEESSKSPIHDIPKIPQERVDLFKEAVQSNSGRRQAEETKYDISKYNPSTSTESVEINSSSNKHSFVYLDDKQYNHSDFDHYSDEMLQNENNSPNVVRPFRSEEIKDLVNKKSNISERVESLEKIFNIISMKYEIDYPVCSDCANTLVQQMKHHYDTLNKEKDVYMKFLKKLTSQNGPNVEKTNQSLNDLKKLREEEEAILNKISEEDEKHLALNKEIEELELELQELNTKEQIFVLEKNKFELEMQEKLDELDRVQNQYTHNMNIMDLIRSTDVFGTIFEISHSGKFGTINGLRLGCLDDIKVTWHEINAALELDDSLKSLTPAKENLLTLNYAEQPSPIRIEKGEESSKSPIHDIPRIPQERVDLFKEAVQSNSGRRQAEETKYDISKYNPSTSTESVEINSSSNKHSFVYLDDKQYNHSDFDHYSDEMLQNGNNSPNVVRPFRSEEIKDLVNKKSNISERVESLEKIFNIISMKYEIDYPVCSDCANTLVQQMKHHYDTLNKEKDVYMKFLKKLTSQNGPNVEKTNQSLNDLKKLGEEEEAILNKISEEDEKHLALNKEIEELELELQELNTKEQIFVLEKNKFELEMQEKLDELDRVQNQYTHNMNIMDLIRSTDVFGTIFEISHSGKFGTINGLRLGCLDDIKVTWHEINAALGQLALLIATCIHILDTELDGYRLIPMGSTSRIEKFTKDLKSGKVVKSTIKLYSTGDFSIGGFFAHNNLDVGMVCLVAVMQQVADHIAKIDKTCKIPYMMAEDKVGGYCSGGVTETARYIMTMEDVVTVLDHKGKNSVFKPDVLETFLISLSEGLATEFINIKEIVEKVYLGLPNRITTDELVNLVAETLASLTTKHYHYSTLASRVLSTHMQKRLPAKFSENFKQLYEYKPINQQGKDSIISEKILNIVLENKDIIDGAIVKERDYDIDYFGFRTLENSYFLRIDNTVSETPQFLFMRVALGIHGTDIDSAVETYELISKKYFIHASPTLFNASLRTPFLSSCFLLAMKDDSIDGIYKTLYDTAMISRSAGGIGLHVSNIRASGTYINGSNGISSGLIPMLKVFNSTAQYVDQGGNKRPGAFCIYLEPWHGDVFDFLNIRKNHGKEEMRARDLFIALWIPDMFMEKVERDEDWCLFSQDSSPGLTECYGDEFNKLYVKYENDERFLRKVKARELWSAILIAQTETGNPFLLYKDRCNSLSNQKNLGVIKSSNLCCEIVEYSSPEETAVCNLASIALPMFVNGNQFDFKKLHDMTKIVIRNLDRVIDVNAYPLENCKVSNIKNRPVGLGVQGLADTFFKLRIPFGSPESRQLNIQIFETIYHGALEQSCKLAQEHGTYGTYDGSPMSQGKLQYDLWGAKPTDLWDWKTLKRKIAKHGVRNSLLVALMPTASTSQIFGFTECFEPITSNIYLRRVLSGEHQVVNRYLVDDLVKLGLWNTDLKNQILLNRGSIQAIEGIPKEIKSLYKTVWEISQKVVIDLAADRAPFIDQSQSMNLFIQDNKSGSKCYTIQLRFINYKKAGKGTRKR</sequence>
<keyword evidence="6 10" id="KW-0560">Oxidoreductase</keyword>
<evidence type="ECO:0000313" key="14">
    <source>
        <dbReference type="Proteomes" id="UP000029867"/>
    </source>
</evidence>
<keyword evidence="4 9" id="KW-0547">Nucleotide-binding</keyword>
<dbReference type="eggNOG" id="KOG1112">
    <property type="taxonomic scope" value="Eukaryota"/>
</dbReference>
<dbReference type="InterPro" id="IPR013346">
    <property type="entry name" value="NrdE_NrdA_C"/>
</dbReference>
<dbReference type="SUPFAM" id="SSF48168">
    <property type="entry name" value="R1 subunit of ribonucleotide reductase, N-terminal domain"/>
    <property type="match status" value="1"/>
</dbReference>
<dbReference type="VEuPathDB" id="FungiDB:C5L36_0D03480"/>
<evidence type="ECO:0000256" key="3">
    <source>
        <dbReference type="ARBA" id="ARBA00022533"/>
    </source>
</evidence>
<comment type="caution">
    <text evidence="13">The sequence shown here is derived from an EMBL/GenBank/DDBJ whole genome shotgun (WGS) entry which is preliminary data.</text>
</comment>
<evidence type="ECO:0000256" key="6">
    <source>
        <dbReference type="ARBA" id="ARBA00023002"/>
    </source>
</evidence>
<dbReference type="CDD" id="cd01679">
    <property type="entry name" value="RNR_I"/>
    <property type="match status" value="1"/>
</dbReference>
<dbReference type="Pfam" id="PF04111">
    <property type="entry name" value="APG6"/>
    <property type="match status" value="2"/>
</dbReference>
<dbReference type="PROSITE" id="PS00089">
    <property type="entry name" value="RIBORED_LARGE"/>
    <property type="match status" value="1"/>
</dbReference>
<dbReference type="PANTHER" id="PTHR11573:SF28">
    <property type="entry name" value="RIBONUCLEOSIDE-DIPHOSPHATE REDUCTASE"/>
    <property type="match status" value="1"/>
</dbReference>
<dbReference type="VEuPathDB" id="FungiDB:C5L36_0D03490"/>
<proteinExistence type="inferred from homology"/>
<dbReference type="InterPro" id="IPR000788">
    <property type="entry name" value="RNR_lg_C"/>
</dbReference>
<feature type="domain" description="ATP-cone" evidence="12">
    <location>
        <begin position="831"/>
        <end position="922"/>
    </location>
</feature>
<evidence type="ECO:0000256" key="11">
    <source>
        <dbReference type="SAM" id="Coils"/>
    </source>
</evidence>
<keyword evidence="3" id="KW-0021">Allosteric enzyme</keyword>
<dbReference type="Gene3D" id="6.10.250.3110">
    <property type="match status" value="2"/>
</dbReference>
<feature type="coiled-coil region" evidence="11">
    <location>
        <begin position="227"/>
        <end position="306"/>
    </location>
</feature>
<protein>
    <recommendedName>
        <fullName evidence="2 10">Ribonucleoside-diphosphate reductase</fullName>
        <ecNumber evidence="2 10">1.17.4.1</ecNumber>
    </recommendedName>
</protein>
<dbReference type="Gene3D" id="1.10.418.40">
    <property type="entry name" value="Autophagy protein 6/Beclin 1"/>
    <property type="match status" value="2"/>
</dbReference>
<dbReference type="InterPro" id="IPR040455">
    <property type="entry name" value="Atg6_BARA"/>
</dbReference>
<keyword evidence="7 10" id="KW-0215">Deoxyribonucleotide synthesis</keyword>
<evidence type="ECO:0000313" key="13">
    <source>
        <dbReference type="EMBL" id="KGK38377.1"/>
    </source>
</evidence>
<dbReference type="GO" id="GO:0009263">
    <property type="term" value="P:deoxyribonucleotide biosynthetic process"/>
    <property type="evidence" value="ECO:0007669"/>
    <property type="project" value="UniProtKB-KW"/>
</dbReference>
<dbReference type="InterPro" id="IPR039718">
    <property type="entry name" value="Rrm1"/>
</dbReference>
<dbReference type="Proteomes" id="UP000029867">
    <property type="component" value="Unassembled WGS sequence"/>
</dbReference>
<keyword evidence="11" id="KW-0175">Coiled coil</keyword>
<dbReference type="Pfam" id="PF00317">
    <property type="entry name" value="Ribonuc_red_lgN"/>
    <property type="match status" value="1"/>
</dbReference>
<dbReference type="NCBIfam" id="TIGR02506">
    <property type="entry name" value="NrdE_NrdA"/>
    <property type="match status" value="1"/>
</dbReference>
<evidence type="ECO:0000256" key="10">
    <source>
        <dbReference type="RuleBase" id="RU003410"/>
    </source>
</evidence>
<evidence type="ECO:0000256" key="9">
    <source>
        <dbReference type="PROSITE-ProRule" id="PRU00492"/>
    </source>
</evidence>
<dbReference type="SMR" id="A0A099P2F9"/>
<dbReference type="eggNOG" id="KOG2751">
    <property type="taxonomic scope" value="Eukaryota"/>
</dbReference>
<dbReference type="SUPFAM" id="SSF51998">
    <property type="entry name" value="PFL-like glycyl radical enzymes"/>
    <property type="match status" value="1"/>
</dbReference>
<dbReference type="InterPro" id="IPR008926">
    <property type="entry name" value="RNR_R1-su_N"/>
</dbReference>
<keyword evidence="5 9" id="KW-0067">ATP-binding</keyword>
<evidence type="ECO:0000256" key="1">
    <source>
        <dbReference type="ARBA" id="ARBA00010406"/>
    </source>
</evidence>
<dbReference type="GO" id="GO:0005524">
    <property type="term" value="F:ATP binding"/>
    <property type="evidence" value="ECO:0007669"/>
    <property type="project" value="UniProtKB-UniRule"/>
</dbReference>
<dbReference type="EMBL" id="JQFK01000020">
    <property type="protein sequence ID" value="KGK38377.1"/>
    <property type="molecule type" value="Genomic_DNA"/>
</dbReference>
<dbReference type="GO" id="GO:0004748">
    <property type="term" value="F:ribonucleoside-diphosphate reductase activity, thioredoxin disulfide as acceptor"/>
    <property type="evidence" value="ECO:0007669"/>
    <property type="project" value="UniProtKB-EC"/>
</dbReference>